<keyword evidence="1" id="KW-0812">Transmembrane</keyword>
<organism evidence="2 3">
    <name type="scientific">Pocillopora damicornis</name>
    <name type="common">Cauliflower coral</name>
    <name type="synonym">Millepora damicornis</name>
    <dbReference type="NCBI Taxonomy" id="46731"/>
    <lineage>
        <taxon>Eukaryota</taxon>
        <taxon>Metazoa</taxon>
        <taxon>Cnidaria</taxon>
        <taxon>Anthozoa</taxon>
        <taxon>Hexacorallia</taxon>
        <taxon>Scleractinia</taxon>
        <taxon>Astrocoeniina</taxon>
        <taxon>Pocilloporidae</taxon>
        <taxon>Pocillopora</taxon>
    </lineage>
</organism>
<gene>
    <name evidence="2" type="ORF">pdam_00015103</name>
</gene>
<evidence type="ECO:0000313" key="3">
    <source>
        <dbReference type="Proteomes" id="UP000275408"/>
    </source>
</evidence>
<dbReference type="Proteomes" id="UP000275408">
    <property type="component" value="Unassembled WGS sequence"/>
</dbReference>
<protein>
    <submittedName>
        <fullName evidence="2">Uncharacterized protein</fullName>
    </submittedName>
</protein>
<dbReference type="OrthoDB" id="10571477at2759"/>
<proteinExistence type="predicted"/>
<comment type="caution">
    <text evidence="2">The sequence shown here is derived from an EMBL/GenBank/DDBJ whole genome shotgun (WGS) entry which is preliminary data.</text>
</comment>
<evidence type="ECO:0000256" key="1">
    <source>
        <dbReference type="SAM" id="Phobius"/>
    </source>
</evidence>
<keyword evidence="3" id="KW-1185">Reference proteome</keyword>
<feature type="non-terminal residue" evidence="2">
    <location>
        <position position="390"/>
    </location>
</feature>
<keyword evidence="1" id="KW-1133">Transmembrane helix</keyword>
<sequence length="390" mass="41888">MAFFALGKAKYCLKSCNCSALEFCCADNVCRQRCHYCSYDHQCGTSEQCCDNKCISSSSSCFCANKYECGLGKKCCKNKCIRESSSCSCTYDFQCGIGEECCRGVCPSNCGLSSGTIAGIIISNIVFFAFVICTVSYLYCASCPYYRYRAPGAVIVTQQPQQQLVPTQAHTVTTQQVQAPLLHNYKQPSPAGYNQPPSVLPTVPSKAIVPIVSPVVQMESVERNVPTVRTTASVERTNNAVITNASAFSPLVPVRPPSIVALMSSAVVAHASVVRLLVPARTTPIVTLERIVVGEFVHHTVVGAVELLQALLSAQLFSSQSSFPLCPVSAVLVAPITAIVHPLIESSADPSVAYAMSMSSTAVCKVQFDMQVTGDVNYHLHVRSENSLTV</sequence>
<dbReference type="AlphaFoldDB" id="A0A3M6UMM8"/>
<name>A0A3M6UMM8_POCDA</name>
<feature type="transmembrane region" description="Helical" evidence="1">
    <location>
        <begin position="117"/>
        <end position="139"/>
    </location>
</feature>
<dbReference type="EMBL" id="RCHS01001168">
    <property type="protein sequence ID" value="RMX54890.1"/>
    <property type="molecule type" value="Genomic_DNA"/>
</dbReference>
<accession>A0A3M6UMM8</accession>
<reference evidence="2 3" key="1">
    <citation type="journal article" date="2018" name="Sci. Rep.">
        <title>Comparative analysis of the Pocillopora damicornis genome highlights role of immune system in coral evolution.</title>
        <authorList>
            <person name="Cunning R."/>
            <person name="Bay R.A."/>
            <person name="Gillette P."/>
            <person name="Baker A.C."/>
            <person name="Traylor-Knowles N."/>
        </authorList>
    </citation>
    <scope>NUCLEOTIDE SEQUENCE [LARGE SCALE GENOMIC DNA]</scope>
    <source>
        <strain evidence="2">RSMAS</strain>
        <tissue evidence="2">Whole animal</tissue>
    </source>
</reference>
<keyword evidence="1" id="KW-0472">Membrane</keyword>
<evidence type="ECO:0000313" key="2">
    <source>
        <dbReference type="EMBL" id="RMX54890.1"/>
    </source>
</evidence>